<dbReference type="Pfam" id="PF05222">
    <property type="entry name" value="AlaDh_PNT_N"/>
    <property type="match status" value="1"/>
</dbReference>
<protein>
    <submittedName>
        <fullName evidence="2">Alanine dehydrogenase 2</fullName>
        <ecNumber evidence="2">1.4.1.1</ecNumber>
    </submittedName>
</protein>
<reference evidence="2 3" key="1">
    <citation type="journal article" date="2014" name="Int. J. Syst. Evol. Microbiol.">
        <title>Jeotgalibaca dankookensis gen. nov., sp. nov., a member of the family Carnobacteriaceae, isolated from seujeot (Korean traditional food).</title>
        <authorList>
            <person name="Lee D.G."/>
            <person name="Trujillo M.E."/>
            <person name="Kang H."/>
            <person name="Ahn T.Y."/>
        </authorList>
    </citation>
    <scope>NUCLEOTIDE SEQUENCE [LARGE SCALE GENOMIC DNA]</scope>
    <source>
        <strain evidence="2 3">EX-07</strain>
    </source>
</reference>
<proteinExistence type="predicted"/>
<sequence length="64" mass="6731">MLIGIPKEVKNNESRVGITPLGVELLVQNGLDVMVEKNAGTAAGFEDSAYIEAGAKMEPSAEKV</sequence>
<evidence type="ECO:0000259" key="1">
    <source>
        <dbReference type="SMART" id="SM01003"/>
    </source>
</evidence>
<dbReference type="SMART" id="SM01003">
    <property type="entry name" value="AlaDh_PNT_N"/>
    <property type="match status" value="1"/>
</dbReference>
<dbReference type="GO" id="GO:0006524">
    <property type="term" value="P:alanine catabolic process"/>
    <property type="evidence" value="ECO:0007669"/>
    <property type="project" value="TreeGrafter"/>
</dbReference>
<dbReference type="AlphaFoldDB" id="A0A1S6IMJ8"/>
<dbReference type="GO" id="GO:0005886">
    <property type="term" value="C:plasma membrane"/>
    <property type="evidence" value="ECO:0007669"/>
    <property type="project" value="TreeGrafter"/>
</dbReference>
<dbReference type="KEGG" id="jda:BW727_100379"/>
<name>A0A1S6IMJ8_9LACT</name>
<dbReference type="Proteomes" id="UP000188993">
    <property type="component" value="Chromosome"/>
</dbReference>
<dbReference type="EMBL" id="CP019728">
    <property type="protein sequence ID" value="AQS52772.1"/>
    <property type="molecule type" value="Genomic_DNA"/>
</dbReference>
<dbReference type="Gene3D" id="3.40.50.720">
    <property type="entry name" value="NAD(P)-binding Rossmann-like Domain"/>
    <property type="match status" value="1"/>
</dbReference>
<keyword evidence="3" id="KW-1185">Reference proteome</keyword>
<organism evidence="2 3">
    <name type="scientific">Jeotgalibaca dankookensis</name>
    <dbReference type="NCBI Taxonomy" id="708126"/>
    <lineage>
        <taxon>Bacteria</taxon>
        <taxon>Bacillati</taxon>
        <taxon>Bacillota</taxon>
        <taxon>Bacilli</taxon>
        <taxon>Lactobacillales</taxon>
        <taxon>Carnobacteriaceae</taxon>
        <taxon>Jeotgalibaca</taxon>
    </lineage>
</organism>
<dbReference type="PANTHER" id="PTHR42795:SF1">
    <property type="entry name" value="ALANINE DEHYDROGENASE"/>
    <property type="match status" value="1"/>
</dbReference>
<dbReference type="PANTHER" id="PTHR42795">
    <property type="entry name" value="ALANINE DEHYDROGENASE"/>
    <property type="match status" value="1"/>
</dbReference>
<dbReference type="GO" id="GO:0000286">
    <property type="term" value="F:alanine dehydrogenase activity"/>
    <property type="evidence" value="ECO:0007669"/>
    <property type="project" value="UniProtKB-EC"/>
</dbReference>
<evidence type="ECO:0000313" key="3">
    <source>
        <dbReference type="Proteomes" id="UP000188993"/>
    </source>
</evidence>
<accession>A0A1S6IMJ8</accession>
<dbReference type="EC" id="1.4.1.1" evidence="2"/>
<keyword evidence="2" id="KW-0560">Oxidoreductase</keyword>
<dbReference type="InterPro" id="IPR007886">
    <property type="entry name" value="AlaDH/PNT_N"/>
</dbReference>
<dbReference type="SUPFAM" id="SSF52283">
    <property type="entry name" value="Formate/glycerate dehydrogenase catalytic domain-like"/>
    <property type="match status" value="1"/>
</dbReference>
<evidence type="ECO:0000313" key="2">
    <source>
        <dbReference type="EMBL" id="AQS52772.1"/>
    </source>
</evidence>
<dbReference type="STRING" id="708126.BW727_100379"/>
<gene>
    <name evidence="2" type="primary">ald2_1</name>
    <name evidence="2" type="ORF">BW727_100379</name>
</gene>
<feature type="domain" description="Alanine dehydrogenase/pyridine nucleotide transhydrogenase N-terminal" evidence="1">
    <location>
        <begin position="4"/>
        <end position="63"/>
    </location>
</feature>